<dbReference type="PANTHER" id="PTHR10334">
    <property type="entry name" value="CYSTEINE-RICH SECRETORY PROTEIN-RELATED"/>
    <property type="match status" value="1"/>
</dbReference>
<keyword evidence="4" id="KW-1185">Reference proteome</keyword>
<evidence type="ECO:0000259" key="2">
    <source>
        <dbReference type="SMART" id="SM00198"/>
    </source>
</evidence>
<dbReference type="Proteomes" id="UP000215902">
    <property type="component" value="Unassembled WGS sequence"/>
</dbReference>
<feature type="domain" description="SCP" evidence="2">
    <location>
        <begin position="126"/>
        <end position="267"/>
    </location>
</feature>
<dbReference type="PROSITE" id="PS01009">
    <property type="entry name" value="CRISP_1"/>
    <property type="match status" value="1"/>
</dbReference>
<feature type="region of interest" description="Disordered" evidence="1">
    <location>
        <begin position="46"/>
        <end position="123"/>
    </location>
</feature>
<evidence type="ECO:0000313" key="3">
    <source>
        <dbReference type="EMBL" id="PAA73046.1"/>
    </source>
</evidence>
<dbReference type="GO" id="GO:0005576">
    <property type="term" value="C:extracellular region"/>
    <property type="evidence" value="ECO:0007669"/>
    <property type="project" value="InterPro"/>
</dbReference>
<organism evidence="3 4">
    <name type="scientific">Macrostomum lignano</name>
    <dbReference type="NCBI Taxonomy" id="282301"/>
    <lineage>
        <taxon>Eukaryota</taxon>
        <taxon>Metazoa</taxon>
        <taxon>Spiralia</taxon>
        <taxon>Lophotrochozoa</taxon>
        <taxon>Platyhelminthes</taxon>
        <taxon>Rhabditophora</taxon>
        <taxon>Macrostomorpha</taxon>
        <taxon>Macrostomida</taxon>
        <taxon>Macrostomidae</taxon>
        <taxon>Macrostomum</taxon>
    </lineage>
</organism>
<reference evidence="3 4" key="1">
    <citation type="submission" date="2017-06" db="EMBL/GenBank/DDBJ databases">
        <title>A platform for efficient transgenesis in Macrostomum lignano, a flatworm model organism for stem cell research.</title>
        <authorList>
            <person name="Berezikov E."/>
        </authorList>
    </citation>
    <scope>NUCLEOTIDE SEQUENCE [LARGE SCALE GENOMIC DNA]</scope>
    <source>
        <strain evidence="3">DV1</strain>
        <tissue evidence="3">Whole organism</tissue>
    </source>
</reference>
<dbReference type="EMBL" id="NIVC01001044">
    <property type="protein sequence ID" value="PAA73046.1"/>
    <property type="molecule type" value="Genomic_DNA"/>
</dbReference>
<gene>
    <name evidence="3" type="ORF">BOX15_Mlig028574g1</name>
</gene>
<evidence type="ECO:0000313" key="4">
    <source>
        <dbReference type="Proteomes" id="UP000215902"/>
    </source>
</evidence>
<dbReference type="InterPro" id="IPR014044">
    <property type="entry name" value="CAP_dom"/>
</dbReference>
<dbReference type="Gene3D" id="3.40.33.10">
    <property type="entry name" value="CAP"/>
    <property type="match status" value="1"/>
</dbReference>
<dbReference type="FunFam" id="3.40.33.10:FF:000002">
    <property type="entry name" value="Golgi-associated plant pathogenesis-related protein 1"/>
    <property type="match status" value="1"/>
</dbReference>
<dbReference type="Pfam" id="PF00188">
    <property type="entry name" value="CAP"/>
    <property type="match status" value="1"/>
</dbReference>
<feature type="compositionally biased region" description="Polar residues" evidence="1">
    <location>
        <begin position="46"/>
        <end position="78"/>
    </location>
</feature>
<dbReference type="InterPro" id="IPR018244">
    <property type="entry name" value="Allrgn_V5/Tpx1_CS"/>
</dbReference>
<dbReference type="InterPro" id="IPR034113">
    <property type="entry name" value="SCP_GAPR1-like"/>
</dbReference>
<feature type="non-terminal residue" evidence="3">
    <location>
        <position position="1"/>
    </location>
</feature>
<sequence>LKSSHDLMHGEPLCVGSASCVDIINKFLFAIDFLTAELRVSTRCTETTMNQSSKPKQPANGSTGVKAVTKTNNSGSKPATSNSTAADKNNNNNKPAAAQDASNKAASGQVKLVTQPQPPPAVQLRPFDQLMLDSHNYYRAHHSAPPLKYCSIMAKRAQYWADTLASKNSMYHERQTLDGENLAWKWNSGHCNFPATDFVNMWYYEAQHYRFPGTELGKNNNGGNYITGHFSQVVWKNSQRVGFGRAVSKTGRVYVVARYRPPGNFVGWFKANVLLPKDGKLAVRFRSQ</sequence>
<dbReference type="AlphaFoldDB" id="A0A267FH05"/>
<dbReference type="CDD" id="cd05382">
    <property type="entry name" value="CAP_GAPR1-like"/>
    <property type="match status" value="1"/>
</dbReference>
<dbReference type="STRING" id="282301.A0A267FH05"/>
<protein>
    <recommendedName>
        <fullName evidence="2">SCP domain-containing protein</fullName>
    </recommendedName>
</protein>
<accession>A0A267FH05</accession>
<evidence type="ECO:0000256" key="1">
    <source>
        <dbReference type="SAM" id="MobiDB-lite"/>
    </source>
</evidence>
<comment type="caution">
    <text evidence="3">The sequence shown here is derived from an EMBL/GenBank/DDBJ whole genome shotgun (WGS) entry which is preliminary data.</text>
</comment>
<dbReference type="InterPro" id="IPR035940">
    <property type="entry name" value="CAP_sf"/>
</dbReference>
<dbReference type="SUPFAM" id="SSF55797">
    <property type="entry name" value="PR-1-like"/>
    <property type="match status" value="1"/>
</dbReference>
<proteinExistence type="predicted"/>
<dbReference type="OrthoDB" id="337038at2759"/>
<name>A0A267FH05_9PLAT</name>
<dbReference type="PRINTS" id="PR00837">
    <property type="entry name" value="V5TPXLIKE"/>
</dbReference>
<feature type="compositionally biased region" description="Low complexity" evidence="1">
    <location>
        <begin position="79"/>
        <end position="106"/>
    </location>
</feature>
<dbReference type="InterPro" id="IPR001283">
    <property type="entry name" value="CRISP-related"/>
</dbReference>
<dbReference type="SMART" id="SM00198">
    <property type="entry name" value="SCP"/>
    <property type="match status" value="1"/>
</dbReference>